<evidence type="ECO:0000256" key="1">
    <source>
        <dbReference type="ARBA" id="ARBA00022741"/>
    </source>
</evidence>
<dbReference type="PROSITE" id="PS51419">
    <property type="entry name" value="RAB"/>
    <property type="match status" value="1"/>
</dbReference>
<dbReference type="PROSITE" id="PS51421">
    <property type="entry name" value="RAS"/>
    <property type="match status" value="1"/>
</dbReference>
<dbReference type="PROSITE" id="PS51420">
    <property type="entry name" value="RHO"/>
    <property type="match status" value="1"/>
</dbReference>
<dbReference type="PRINTS" id="PR00449">
    <property type="entry name" value="RASTRNSFRMNG"/>
</dbReference>
<keyword evidence="3" id="KW-1185">Reference proteome</keyword>
<proteinExistence type="predicted"/>
<keyword evidence="1" id="KW-0547">Nucleotide-binding</keyword>
<dbReference type="InterPro" id="IPR050227">
    <property type="entry name" value="Rab"/>
</dbReference>
<dbReference type="RefSeq" id="XP_065657322.1">
    <property type="nucleotide sequence ID" value="XM_065801250.1"/>
</dbReference>
<name>A0ABM4C6U9_HYDVU</name>
<dbReference type="CDD" id="cd00154">
    <property type="entry name" value="Rab"/>
    <property type="match status" value="1"/>
</dbReference>
<dbReference type="Pfam" id="PF00071">
    <property type="entry name" value="Ras"/>
    <property type="match status" value="1"/>
</dbReference>
<dbReference type="SMART" id="SM00175">
    <property type="entry name" value="RAB"/>
    <property type="match status" value="1"/>
</dbReference>
<evidence type="ECO:0000313" key="3">
    <source>
        <dbReference type="Proteomes" id="UP001652625"/>
    </source>
</evidence>
<dbReference type="PANTHER" id="PTHR47977">
    <property type="entry name" value="RAS-RELATED PROTEIN RAB"/>
    <property type="match status" value="1"/>
</dbReference>
<sequence>MSQRLSKNTFKTRNPIKESNNTCVTKINIFLVGSRKVGKTSLIFRYATNMYSETYFPTIGVDTKVVEVETHDRKRVAVTFWDTPGDDAVRQSSNKELYSRASGFLVLYDVNNVESYNAVYDWMRLIENNALENAQVVVIGNKTDLRDPNNPVITKDDGVHMASCYNAKFMETSVCTQKNVNKTIKRMVTNICNEK</sequence>
<dbReference type="NCBIfam" id="TIGR00231">
    <property type="entry name" value="small_GTP"/>
    <property type="match status" value="1"/>
</dbReference>
<dbReference type="SMART" id="SM00177">
    <property type="entry name" value="ARF"/>
    <property type="match status" value="1"/>
</dbReference>
<reference evidence="4" key="1">
    <citation type="submission" date="2025-08" db="UniProtKB">
        <authorList>
            <consortium name="RefSeq"/>
        </authorList>
    </citation>
    <scope>IDENTIFICATION</scope>
</reference>
<dbReference type="SMART" id="SM00174">
    <property type="entry name" value="RHO"/>
    <property type="match status" value="1"/>
</dbReference>
<evidence type="ECO:0000313" key="4">
    <source>
        <dbReference type="RefSeq" id="XP_065657322.1"/>
    </source>
</evidence>
<keyword evidence="2" id="KW-0342">GTP-binding</keyword>
<dbReference type="Proteomes" id="UP001652625">
    <property type="component" value="Chromosome 07"/>
</dbReference>
<dbReference type="SUPFAM" id="SSF52540">
    <property type="entry name" value="P-loop containing nucleoside triphosphate hydrolases"/>
    <property type="match status" value="1"/>
</dbReference>
<dbReference type="SMART" id="SM00173">
    <property type="entry name" value="RAS"/>
    <property type="match status" value="1"/>
</dbReference>
<protein>
    <submittedName>
        <fullName evidence="4">GTP-binding protein Rab-3D isoform X2</fullName>
    </submittedName>
</protein>
<dbReference type="GeneID" id="100213553"/>
<accession>A0ABM4C6U9</accession>
<dbReference type="InterPro" id="IPR005225">
    <property type="entry name" value="Small_GTP-bd"/>
</dbReference>
<dbReference type="InterPro" id="IPR001806">
    <property type="entry name" value="Small_GTPase"/>
</dbReference>
<evidence type="ECO:0000256" key="2">
    <source>
        <dbReference type="ARBA" id="ARBA00023134"/>
    </source>
</evidence>
<dbReference type="InterPro" id="IPR027417">
    <property type="entry name" value="P-loop_NTPase"/>
</dbReference>
<gene>
    <name evidence="4" type="primary">LOC100213553</name>
</gene>
<dbReference type="Gene3D" id="3.40.50.300">
    <property type="entry name" value="P-loop containing nucleotide triphosphate hydrolases"/>
    <property type="match status" value="1"/>
</dbReference>
<organism evidence="3 4">
    <name type="scientific">Hydra vulgaris</name>
    <name type="common">Hydra</name>
    <name type="synonym">Hydra attenuata</name>
    <dbReference type="NCBI Taxonomy" id="6087"/>
    <lineage>
        <taxon>Eukaryota</taxon>
        <taxon>Metazoa</taxon>
        <taxon>Cnidaria</taxon>
        <taxon>Hydrozoa</taxon>
        <taxon>Hydroidolina</taxon>
        <taxon>Anthoathecata</taxon>
        <taxon>Aplanulata</taxon>
        <taxon>Hydridae</taxon>
        <taxon>Hydra</taxon>
    </lineage>
</organism>